<organism evidence="1 2">
    <name type="scientific">Roridomyces roridus</name>
    <dbReference type="NCBI Taxonomy" id="1738132"/>
    <lineage>
        <taxon>Eukaryota</taxon>
        <taxon>Fungi</taxon>
        <taxon>Dikarya</taxon>
        <taxon>Basidiomycota</taxon>
        <taxon>Agaricomycotina</taxon>
        <taxon>Agaricomycetes</taxon>
        <taxon>Agaricomycetidae</taxon>
        <taxon>Agaricales</taxon>
        <taxon>Marasmiineae</taxon>
        <taxon>Mycenaceae</taxon>
        <taxon>Roridomyces</taxon>
    </lineage>
</organism>
<name>A0AAD7BE32_9AGAR</name>
<dbReference type="Proteomes" id="UP001221142">
    <property type="component" value="Unassembled WGS sequence"/>
</dbReference>
<dbReference type="SUPFAM" id="SSF52047">
    <property type="entry name" value="RNI-like"/>
    <property type="match status" value="1"/>
</dbReference>
<accession>A0AAD7BE32</accession>
<protein>
    <recommendedName>
        <fullName evidence="3">F-box domain-containing protein</fullName>
    </recommendedName>
</protein>
<evidence type="ECO:0000313" key="1">
    <source>
        <dbReference type="EMBL" id="KAJ7617978.1"/>
    </source>
</evidence>
<comment type="caution">
    <text evidence="1">The sequence shown here is derived from an EMBL/GenBank/DDBJ whole genome shotgun (WGS) entry which is preliminary data.</text>
</comment>
<dbReference type="AlphaFoldDB" id="A0AAD7BE32"/>
<dbReference type="Gene3D" id="3.80.10.10">
    <property type="entry name" value="Ribonuclease Inhibitor"/>
    <property type="match status" value="1"/>
</dbReference>
<evidence type="ECO:0008006" key="3">
    <source>
        <dbReference type="Google" id="ProtNLM"/>
    </source>
</evidence>
<evidence type="ECO:0000313" key="2">
    <source>
        <dbReference type="Proteomes" id="UP001221142"/>
    </source>
</evidence>
<proteinExistence type="predicted"/>
<dbReference type="EMBL" id="JARKIF010000020">
    <property type="protein sequence ID" value="KAJ7617978.1"/>
    <property type="molecule type" value="Genomic_DNA"/>
</dbReference>
<gene>
    <name evidence="1" type="ORF">FB45DRAFT_1103319</name>
</gene>
<sequence length="292" mass="32381">MSLELPVELWLTCWLQCSQRQLRRLSLVCKLFRSICLPLVIQDQSADIAALDSRLAPRNWMEKAHLLHRMAVRLDRFAAQGPQGLASAVRSWKFSRLPSSVVRIHAGSGTPDLVIEDRRNLETIVHIGVYDALRDRVMTTFLATLGLYQNLRCMHVAGMTVDLTWRERLWSLSNLEELALDGCEILPRDGTVLRISHFTLAHPRAGSIAPPQGQLRIVDPGAGLPSLLSLSLQDFSVRNIPSFLARCPQLQSLTVLSPTLDGPLELLGHIAPALSTLIAEAETVPLFAASQH</sequence>
<dbReference type="CDD" id="cd09917">
    <property type="entry name" value="F-box_SF"/>
    <property type="match status" value="1"/>
</dbReference>
<dbReference type="InterPro" id="IPR032675">
    <property type="entry name" value="LRR_dom_sf"/>
</dbReference>
<reference evidence="1" key="1">
    <citation type="submission" date="2023-03" db="EMBL/GenBank/DDBJ databases">
        <title>Massive genome expansion in bonnet fungi (Mycena s.s.) driven by repeated elements and novel gene families across ecological guilds.</title>
        <authorList>
            <consortium name="Lawrence Berkeley National Laboratory"/>
            <person name="Harder C.B."/>
            <person name="Miyauchi S."/>
            <person name="Viragh M."/>
            <person name="Kuo A."/>
            <person name="Thoen E."/>
            <person name="Andreopoulos B."/>
            <person name="Lu D."/>
            <person name="Skrede I."/>
            <person name="Drula E."/>
            <person name="Henrissat B."/>
            <person name="Morin E."/>
            <person name="Kohler A."/>
            <person name="Barry K."/>
            <person name="LaButti K."/>
            <person name="Morin E."/>
            <person name="Salamov A."/>
            <person name="Lipzen A."/>
            <person name="Mereny Z."/>
            <person name="Hegedus B."/>
            <person name="Baldrian P."/>
            <person name="Stursova M."/>
            <person name="Weitz H."/>
            <person name="Taylor A."/>
            <person name="Grigoriev I.V."/>
            <person name="Nagy L.G."/>
            <person name="Martin F."/>
            <person name="Kauserud H."/>
        </authorList>
    </citation>
    <scope>NUCLEOTIDE SEQUENCE</scope>
    <source>
        <strain evidence="1">9284</strain>
    </source>
</reference>
<keyword evidence="2" id="KW-1185">Reference proteome</keyword>